<evidence type="ECO:0000313" key="2">
    <source>
        <dbReference type="Proteomes" id="UP000053257"/>
    </source>
</evidence>
<protein>
    <submittedName>
        <fullName evidence="1">Uncharacterized protein</fullName>
    </submittedName>
</protein>
<dbReference type="EMBL" id="KN840443">
    <property type="protein sequence ID" value="KIP11799.1"/>
    <property type="molecule type" value="Genomic_DNA"/>
</dbReference>
<keyword evidence="2" id="KW-1185">Reference proteome</keyword>
<evidence type="ECO:0000313" key="1">
    <source>
        <dbReference type="EMBL" id="KIP11799.1"/>
    </source>
</evidence>
<proteinExistence type="predicted"/>
<organism evidence="1 2">
    <name type="scientific">Phlebiopsis gigantea (strain 11061_1 CR5-6)</name>
    <name type="common">White-rot fungus</name>
    <name type="synonym">Peniophora gigantea</name>
    <dbReference type="NCBI Taxonomy" id="745531"/>
    <lineage>
        <taxon>Eukaryota</taxon>
        <taxon>Fungi</taxon>
        <taxon>Dikarya</taxon>
        <taxon>Basidiomycota</taxon>
        <taxon>Agaricomycotina</taxon>
        <taxon>Agaricomycetes</taxon>
        <taxon>Polyporales</taxon>
        <taxon>Phanerochaetaceae</taxon>
        <taxon>Phlebiopsis</taxon>
    </lineage>
</organism>
<dbReference type="HOGENOM" id="CLU_1154063_0_0_1"/>
<dbReference type="OrthoDB" id="3226552at2759"/>
<gene>
    <name evidence="1" type="ORF">PHLGIDRAFT_511974</name>
</gene>
<dbReference type="AlphaFoldDB" id="A0A0C3P1V3"/>
<name>A0A0C3P1V3_PHLG1</name>
<accession>A0A0C3P1V3</accession>
<dbReference type="Proteomes" id="UP000053257">
    <property type="component" value="Unassembled WGS sequence"/>
</dbReference>
<reference evidence="1 2" key="1">
    <citation type="journal article" date="2014" name="PLoS Genet.">
        <title>Analysis of the Phlebiopsis gigantea genome, transcriptome and secretome provides insight into its pioneer colonization strategies of wood.</title>
        <authorList>
            <person name="Hori C."/>
            <person name="Ishida T."/>
            <person name="Igarashi K."/>
            <person name="Samejima M."/>
            <person name="Suzuki H."/>
            <person name="Master E."/>
            <person name="Ferreira P."/>
            <person name="Ruiz-Duenas F.J."/>
            <person name="Held B."/>
            <person name="Canessa P."/>
            <person name="Larrondo L.F."/>
            <person name="Schmoll M."/>
            <person name="Druzhinina I.S."/>
            <person name="Kubicek C.P."/>
            <person name="Gaskell J.A."/>
            <person name="Kersten P."/>
            <person name="St John F."/>
            <person name="Glasner J."/>
            <person name="Sabat G."/>
            <person name="Splinter BonDurant S."/>
            <person name="Syed K."/>
            <person name="Yadav J."/>
            <person name="Mgbeahuruike A.C."/>
            <person name="Kovalchuk A."/>
            <person name="Asiegbu F.O."/>
            <person name="Lackner G."/>
            <person name="Hoffmeister D."/>
            <person name="Rencoret J."/>
            <person name="Gutierrez A."/>
            <person name="Sun H."/>
            <person name="Lindquist E."/>
            <person name="Barry K."/>
            <person name="Riley R."/>
            <person name="Grigoriev I.V."/>
            <person name="Henrissat B."/>
            <person name="Kues U."/>
            <person name="Berka R.M."/>
            <person name="Martinez A.T."/>
            <person name="Covert S.F."/>
            <person name="Blanchette R.A."/>
            <person name="Cullen D."/>
        </authorList>
    </citation>
    <scope>NUCLEOTIDE SEQUENCE [LARGE SCALE GENOMIC DNA]</scope>
    <source>
        <strain evidence="1 2">11061_1 CR5-6</strain>
    </source>
</reference>
<sequence>MRFNSTASSSMAADRTRRWSEVVPPETALSFAAIWDPEDGLVTFSGPELLNADSATAARDLPLDANEGRSQILTIDGFSLPFSGVLPDGAGLGRRVQFMADALDEGGSLLDPYMRYFEERRRAQGVKLDADLKARRRMVHIDWSQLRHASAAVASLGSRILKPFTLAPPDDRSEHTYDGLFEEAPVTARTSASAPMMVHLHLKSAFSVTTTSTTGYVDVDTPSEYSQGDTDVWSSLRDAAA</sequence>
<dbReference type="STRING" id="745531.A0A0C3P1V3"/>
<feature type="non-terminal residue" evidence="1">
    <location>
        <position position="241"/>
    </location>
</feature>